<keyword evidence="11 14" id="KW-0503">Monooxygenase</keyword>
<evidence type="ECO:0000256" key="2">
    <source>
        <dbReference type="ARBA" id="ARBA00004174"/>
    </source>
</evidence>
<accession>A0A034WIK3</accession>
<feature type="binding site" description="axial binding residue" evidence="13">
    <location>
        <position position="448"/>
    </location>
    <ligand>
        <name>heme</name>
        <dbReference type="ChEBI" id="CHEBI:30413"/>
    </ligand>
    <ligandPart>
        <name>Fe</name>
        <dbReference type="ChEBI" id="CHEBI:18248"/>
    </ligandPart>
</feature>
<evidence type="ECO:0000256" key="1">
    <source>
        <dbReference type="ARBA" id="ARBA00001971"/>
    </source>
</evidence>
<dbReference type="PANTHER" id="PTHR24292:SF100">
    <property type="entry name" value="CYTOCHROME P450 6A16, ISOFORM B-RELATED"/>
    <property type="match status" value="1"/>
</dbReference>
<evidence type="ECO:0000256" key="7">
    <source>
        <dbReference type="ARBA" id="ARBA00022824"/>
    </source>
</evidence>
<evidence type="ECO:0000256" key="11">
    <source>
        <dbReference type="ARBA" id="ARBA00023033"/>
    </source>
</evidence>
<evidence type="ECO:0000256" key="12">
    <source>
        <dbReference type="ARBA" id="ARBA00023136"/>
    </source>
</evidence>
<evidence type="ECO:0000256" key="3">
    <source>
        <dbReference type="ARBA" id="ARBA00004406"/>
    </source>
</evidence>
<evidence type="ECO:0000256" key="13">
    <source>
        <dbReference type="PIRSR" id="PIRSR602401-1"/>
    </source>
</evidence>
<name>A0A034WIK3_BACDO</name>
<dbReference type="GO" id="GO:0005789">
    <property type="term" value="C:endoplasmic reticulum membrane"/>
    <property type="evidence" value="ECO:0007669"/>
    <property type="project" value="UniProtKB-SubCell"/>
</dbReference>
<evidence type="ECO:0000256" key="5">
    <source>
        <dbReference type="ARBA" id="ARBA00022617"/>
    </source>
</evidence>
<evidence type="ECO:0000256" key="4">
    <source>
        <dbReference type="ARBA" id="ARBA00010617"/>
    </source>
</evidence>
<dbReference type="InterPro" id="IPR001128">
    <property type="entry name" value="Cyt_P450"/>
</dbReference>
<evidence type="ECO:0000313" key="15">
    <source>
        <dbReference type="EMBL" id="JAC54509.1"/>
    </source>
</evidence>
<protein>
    <submittedName>
        <fullName evidence="15">Putative cytochrome P450 6a14</fullName>
    </submittedName>
</protein>
<dbReference type="Gene3D" id="1.10.630.10">
    <property type="entry name" value="Cytochrome P450"/>
    <property type="match status" value="1"/>
</dbReference>
<dbReference type="InterPro" id="IPR050476">
    <property type="entry name" value="Insect_CytP450_Detox"/>
</dbReference>
<evidence type="ECO:0000256" key="9">
    <source>
        <dbReference type="ARBA" id="ARBA00023002"/>
    </source>
</evidence>
<dbReference type="EMBL" id="GAKP01004443">
    <property type="protein sequence ID" value="JAC54509.1"/>
    <property type="molecule type" value="Transcribed_RNA"/>
</dbReference>
<dbReference type="InterPro" id="IPR017972">
    <property type="entry name" value="Cyt_P450_CS"/>
</dbReference>
<organism evidence="15">
    <name type="scientific">Bactrocera dorsalis</name>
    <name type="common">Oriental fruit fly</name>
    <name type="synonym">Dacus dorsalis</name>
    <dbReference type="NCBI Taxonomy" id="27457"/>
    <lineage>
        <taxon>Eukaryota</taxon>
        <taxon>Metazoa</taxon>
        <taxon>Ecdysozoa</taxon>
        <taxon>Arthropoda</taxon>
        <taxon>Hexapoda</taxon>
        <taxon>Insecta</taxon>
        <taxon>Pterygota</taxon>
        <taxon>Neoptera</taxon>
        <taxon>Endopterygota</taxon>
        <taxon>Diptera</taxon>
        <taxon>Brachycera</taxon>
        <taxon>Muscomorpha</taxon>
        <taxon>Tephritoidea</taxon>
        <taxon>Tephritidae</taxon>
        <taxon>Bactrocera</taxon>
        <taxon>Bactrocera</taxon>
    </lineage>
</organism>
<comment type="cofactor">
    <cofactor evidence="1 13">
        <name>heme</name>
        <dbReference type="ChEBI" id="CHEBI:30413"/>
    </cofactor>
</comment>
<dbReference type="GO" id="GO:0016705">
    <property type="term" value="F:oxidoreductase activity, acting on paired donors, with incorporation or reduction of molecular oxygen"/>
    <property type="evidence" value="ECO:0007669"/>
    <property type="project" value="InterPro"/>
</dbReference>
<dbReference type="SUPFAM" id="SSF48264">
    <property type="entry name" value="Cytochrome P450"/>
    <property type="match status" value="1"/>
</dbReference>
<keyword evidence="7" id="KW-0256">Endoplasmic reticulum</keyword>
<dbReference type="CDD" id="cd11056">
    <property type="entry name" value="CYP6-like"/>
    <property type="match status" value="1"/>
</dbReference>
<comment type="similarity">
    <text evidence="4 14">Belongs to the cytochrome P450 family.</text>
</comment>
<dbReference type="FunFam" id="1.10.630.10:FF:000042">
    <property type="entry name" value="Cytochrome P450"/>
    <property type="match status" value="1"/>
</dbReference>
<dbReference type="GO" id="GO:0020037">
    <property type="term" value="F:heme binding"/>
    <property type="evidence" value="ECO:0007669"/>
    <property type="project" value="InterPro"/>
</dbReference>
<evidence type="ECO:0000256" key="6">
    <source>
        <dbReference type="ARBA" id="ARBA00022723"/>
    </source>
</evidence>
<evidence type="ECO:0000256" key="8">
    <source>
        <dbReference type="ARBA" id="ARBA00022848"/>
    </source>
</evidence>
<keyword evidence="12" id="KW-0472">Membrane</keyword>
<dbReference type="GO" id="GO:0005506">
    <property type="term" value="F:iron ion binding"/>
    <property type="evidence" value="ECO:0007669"/>
    <property type="project" value="InterPro"/>
</dbReference>
<keyword evidence="6 13" id="KW-0479">Metal-binding</keyword>
<dbReference type="CTD" id="35835"/>
<keyword evidence="5 13" id="KW-0349">Heme</keyword>
<evidence type="ECO:0000256" key="10">
    <source>
        <dbReference type="ARBA" id="ARBA00023004"/>
    </source>
</evidence>
<dbReference type="PRINTS" id="PR00385">
    <property type="entry name" value="P450"/>
</dbReference>
<dbReference type="InterPro" id="IPR002401">
    <property type="entry name" value="Cyt_P450_E_grp-I"/>
</dbReference>
<dbReference type="GO" id="GO:0004497">
    <property type="term" value="F:monooxygenase activity"/>
    <property type="evidence" value="ECO:0007669"/>
    <property type="project" value="UniProtKB-KW"/>
</dbReference>
<comment type="subcellular location">
    <subcellularLocation>
        <location evidence="3">Endoplasmic reticulum membrane</location>
        <topology evidence="3">Peripheral membrane protein</topology>
    </subcellularLocation>
    <subcellularLocation>
        <location evidence="2">Microsome membrane</location>
        <topology evidence="2">Peripheral membrane protein</topology>
    </subcellularLocation>
</comment>
<dbReference type="PANTHER" id="PTHR24292">
    <property type="entry name" value="CYTOCHROME P450"/>
    <property type="match status" value="1"/>
</dbReference>
<dbReference type="AlphaFoldDB" id="A0A034WIK3"/>
<keyword evidence="10 13" id="KW-0408">Iron</keyword>
<keyword evidence="9 14" id="KW-0560">Oxidoreductase</keyword>
<reference evidence="15" key="1">
    <citation type="journal article" date="2014" name="BMC Genomics">
        <title>Characterizing the developmental transcriptome of the oriental fruit fly, Bactrocera dorsalis (Diptera: Tephritidae) through comparative genomic analysis with Drosophila melanogaster utilizing modENCODE datasets.</title>
        <authorList>
            <person name="Geib S.M."/>
            <person name="Calla B."/>
            <person name="Hall B."/>
            <person name="Hou S."/>
            <person name="Manoukis N.C."/>
        </authorList>
    </citation>
    <scope>NUCLEOTIDE SEQUENCE</scope>
    <source>
        <strain evidence="15">Punador</strain>
    </source>
</reference>
<evidence type="ECO:0000256" key="14">
    <source>
        <dbReference type="RuleBase" id="RU000461"/>
    </source>
</evidence>
<dbReference type="KEGG" id="bdr:105230949"/>
<sequence>MSYVVLSFALVVVALVLLYLHNHYSYWARRGIPQEDPIYGLGNMKGIGREFHFRDINSRLYKRYKRDGAPIGGIYMFFLRSAFIVDLDLIKHVLIKDFSSFHDRGAFNNVRDEPLSGHLLTLEGEEWRSLRNKLTPVFSSGKMKFMFPTVVAVAENLSRTCGQLAPEFEVKELSARYTTDVIGTCAFGIECNSLSDPNAAFRSYGRSIFEKPRHSQLVQALIIFNPKLAKKLRFKVLNDEVSEFFIDAVRNTVEYRIKNKVKRNDFMDMLIDMMAEDQETASKHEGIDLSQGLTLLQMAAQAFVFFIAGFHTSSTTMSFCLYELAMNPEIQNKLREEIVNVLSAHKNEVTYEALKEMSYLEQVVNETLRKYTVLAQLVRTVTSDYRVPNSSLILEKGTSVVIPVDAIHHDPEIYPEPDRFDPTRFDKENVEKRHSCAFLPFGDGPRSCIGLRFGKMQTKVGLVHLLRDYKFSRSARTEDPIKLSKRNIIIEAENGIYLRVERV</sequence>
<gene>
    <name evidence="15" type="primary">C6A14</name>
</gene>
<proteinExistence type="inferred from homology"/>
<dbReference type="PRINTS" id="PR00463">
    <property type="entry name" value="EP450I"/>
</dbReference>
<dbReference type="Pfam" id="PF00067">
    <property type="entry name" value="p450"/>
    <property type="match status" value="1"/>
</dbReference>
<dbReference type="RefSeq" id="XP_011210305.2">
    <property type="nucleotide sequence ID" value="XM_011212003.4"/>
</dbReference>
<dbReference type="GeneID" id="105230949"/>
<dbReference type="InterPro" id="IPR036396">
    <property type="entry name" value="Cyt_P450_sf"/>
</dbReference>
<dbReference type="OrthoDB" id="2789670at2759"/>
<dbReference type="PROSITE" id="PS00086">
    <property type="entry name" value="CYTOCHROME_P450"/>
    <property type="match status" value="1"/>
</dbReference>
<keyword evidence="8" id="KW-0492">Microsome</keyword>